<dbReference type="EMBL" id="BLVP01000009">
    <property type="protein sequence ID" value="GFM37691.1"/>
    <property type="molecule type" value="Genomic_DNA"/>
</dbReference>
<protein>
    <recommendedName>
        <fullName evidence="3">ArsR family transcriptional regulator</fullName>
    </recommendedName>
</protein>
<reference evidence="1 2" key="1">
    <citation type="submission" date="2020-05" db="EMBL/GenBank/DDBJ databases">
        <title>Draft genome sequence of Desulfovibrio psychrotolerans JS1T.</title>
        <authorList>
            <person name="Ueno A."/>
            <person name="Tamazawa S."/>
            <person name="Tamamura S."/>
            <person name="Murakami T."/>
            <person name="Kiyama T."/>
            <person name="Inomata H."/>
            <person name="Amano Y."/>
            <person name="Miyakawa K."/>
            <person name="Tamaki H."/>
            <person name="Naganuma T."/>
            <person name="Kaneko K."/>
        </authorList>
    </citation>
    <scope>NUCLEOTIDE SEQUENCE [LARGE SCALE GENOMIC DNA]</scope>
    <source>
        <strain evidence="1 2">JS1</strain>
    </source>
</reference>
<proteinExistence type="predicted"/>
<evidence type="ECO:0008006" key="3">
    <source>
        <dbReference type="Google" id="ProtNLM"/>
    </source>
</evidence>
<sequence length="98" mass="10386">MSFQTVLAEDRRLCILRLLSGSPGREANHYVLKTALQSLGHAVSHDVVKGDLAWLDAQGLVATSDKSDVTVATLRAYGQDVADGVASVPGVKRPMPGE</sequence>
<dbReference type="AlphaFoldDB" id="A0A7J0BWZ2"/>
<dbReference type="Proteomes" id="UP000503820">
    <property type="component" value="Unassembled WGS sequence"/>
</dbReference>
<evidence type="ECO:0000313" key="1">
    <source>
        <dbReference type="EMBL" id="GFM37691.1"/>
    </source>
</evidence>
<evidence type="ECO:0000313" key="2">
    <source>
        <dbReference type="Proteomes" id="UP000503820"/>
    </source>
</evidence>
<gene>
    <name evidence="1" type="primary">gp26</name>
    <name evidence="1" type="ORF">DSM19430T_23750</name>
</gene>
<comment type="caution">
    <text evidence="1">The sequence shown here is derived from an EMBL/GenBank/DDBJ whole genome shotgun (WGS) entry which is preliminary data.</text>
</comment>
<name>A0A7J0BWZ2_9BACT</name>
<organism evidence="1 2">
    <name type="scientific">Desulfovibrio psychrotolerans</name>
    <dbReference type="NCBI Taxonomy" id="415242"/>
    <lineage>
        <taxon>Bacteria</taxon>
        <taxon>Pseudomonadati</taxon>
        <taxon>Thermodesulfobacteriota</taxon>
        <taxon>Desulfovibrionia</taxon>
        <taxon>Desulfovibrionales</taxon>
        <taxon>Desulfovibrionaceae</taxon>
        <taxon>Desulfovibrio</taxon>
    </lineage>
</organism>
<dbReference type="RefSeq" id="WP_174410331.1">
    <property type="nucleotide sequence ID" value="NZ_BLVP01000009.1"/>
</dbReference>
<keyword evidence="2" id="KW-1185">Reference proteome</keyword>
<accession>A0A7J0BWZ2</accession>